<evidence type="ECO:0000313" key="4">
    <source>
        <dbReference type="Proteomes" id="UP000265703"/>
    </source>
</evidence>
<proteinExistence type="predicted"/>
<keyword evidence="2" id="KW-0812">Transmembrane</keyword>
<accession>A0A397S1B3</accession>
<reference evidence="3 4" key="1">
    <citation type="submission" date="2018-06" db="EMBL/GenBank/DDBJ databases">
        <title>Comparative genomics reveals the genomic features of Rhizophagus irregularis, R. cerebriforme, R. diaphanum and Gigaspora rosea, and their symbiotic lifestyle signature.</title>
        <authorList>
            <person name="Morin E."/>
            <person name="San Clemente H."/>
            <person name="Chen E.C.H."/>
            <person name="De La Providencia I."/>
            <person name="Hainaut M."/>
            <person name="Kuo A."/>
            <person name="Kohler A."/>
            <person name="Murat C."/>
            <person name="Tang N."/>
            <person name="Roy S."/>
            <person name="Loubradou J."/>
            <person name="Henrissat B."/>
            <person name="Grigoriev I.V."/>
            <person name="Corradi N."/>
            <person name="Roux C."/>
            <person name="Martin F.M."/>
        </authorList>
    </citation>
    <scope>NUCLEOTIDE SEQUENCE [LARGE SCALE GENOMIC DNA]</scope>
    <source>
        <strain evidence="3 4">DAOM 227022</strain>
    </source>
</reference>
<gene>
    <name evidence="3" type="ORF">C1645_745716</name>
</gene>
<dbReference type="Proteomes" id="UP000265703">
    <property type="component" value="Unassembled WGS sequence"/>
</dbReference>
<organism evidence="3 4">
    <name type="scientific">Glomus cerebriforme</name>
    <dbReference type="NCBI Taxonomy" id="658196"/>
    <lineage>
        <taxon>Eukaryota</taxon>
        <taxon>Fungi</taxon>
        <taxon>Fungi incertae sedis</taxon>
        <taxon>Mucoromycota</taxon>
        <taxon>Glomeromycotina</taxon>
        <taxon>Glomeromycetes</taxon>
        <taxon>Glomerales</taxon>
        <taxon>Glomeraceae</taxon>
        <taxon>Glomus</taxon>
    </lineage>
</organism>
<keyword evidence="1" id="KW-0175">Coiled coil</keyword>
<evidence type="ECO:0000313" key="3">
    <source>
        <dbReference type="EMBL" id="RIA79738.1"/>
    </source>
</evidence>
<comment type="caution">
    <text evidence="3">The sequence shown here is derived from an EMBL/GenBank/DDBJ whole genome shotgun (WGS) entry which is preliminary data.</text>
</comment>
<sequence length="213" mass="24292">MKSYKPLLPSSLRKLGSVFAVVVYSVKNLSEVNIIASKALYYSSDNHTSPSKNEQEVVRHTEKIVQLFELDKQNAKVYSVLSSKNRALKKQLEDYHSKYNSLKKTVKRLERDVEDLNGCVKLLDKYVDRKTVINLIQEIVSLIIDKKGLKGCKSFSYSSESSEDSDLVKIIERLLGYRFVILSILAQGFNILTLAIAKLLMRLLKKLLVHILI</sequence>
<keyword evidence="4" id="KW-1185">Reference proteome</keyword>
<feature type="coiled-coil region" evidence="1">
    <location>
        <begin position="85"/>
        <end position="119"/>
    </location>
</feature>
<evidence type="ECO:0000256" key="2">
    <source>
        <dbReference type="SAM" id="Phobius"/>
    </source>
</evidence>
<dbReference type="EMBL" id="QKYT01001168">
    <property type="protein sequence ID" value="RIA79738.1"/>
    <property type="molecule type" value="Genomic_DNA"/>
</dbReference>
<keyword evidence="2" id="KW-0472">Membrane</keyword>
<keyword evidence="2" id="KW-1133">Transmembrane helix</keyword>
<name>A0A397S1B3_9GLOM</name>
<dbReference type="AlphaFoldDB" id="A0A397S1B3"/>
<feature type="transmembrane region" description="Helical" evidence="2">
    <location>
        <begin position="175"/>
        <end position="197"/>
    </location>
</feature>
<protein>
    <submittedName>
        <fullName evidence="3">Uncharacterized protein</fullName>
    </submittedName>
</protein>
<evidence type="ECO:0000256" key="1">
    <source>
        <dbReference type="SAM" id="Coils"/>
    </source>
</evidence>